<reference evidence="2" key="1">
    <citation type="submission" date="2023-03" db="EMBL/GenBank/DDBJ databases">
        <authorList>
            <person name="Steffen K."/>
            <person name="Cardenas P."/>
        </authorList>
    </citation>
    <scope>NUCLEOTIDE SEQUENCE</scope>
</reference>
<feature type="compositionally biased region" description="Basic residues" evidence="1">
    <location>
        <begin position="195"/>
        <end position="209"/>
    </location>
</feature>
<accession>A0AA35S3M9</accession>
<gene>
    <name evidence="2" type="ORF">GBAR_LOCUS12966</name>
</gene>
<feature type="region of interest" description="Disordered" evidence="1">
    <location>
        <begin position="152"/>
        <end position="241"/>
    </location>
</feature>
<proteinExistence type="predicted"/>
<dbReference type="Proteomes" id="UP001174909">
    <property type="component" value="Unassembled WGS sequence"/>
</dbReference>
<dbReference type="InterPro" id="IPR027417">
    <property type="entry name" value="P-loop_NTPase"/>
</dbReference>
<evidence type="ECO:0000313" key="3">
    <source>
        <dbReference type="Proteomes" id="UP001174909"/>
    </source>
</evidence>
<name>A0AA35S3M9_GEOBA</name>
<evidence type="ECO:0000256" key="1">
    <source>
        <dbReference type="SAM" id="MobiDB-lite"/>
    </source>
</evidence>
<evidence type="ECO:0000313" key="2">
    <source>
        <dbReference type="EMBL" id="CAI8022023.1"/>
    </source>
</evidence>
<feature type="compositionally biased region" description="Polar residues" evidence="1">
    <location>
        <begin position="153"/>
        <end position="194"/>
    </location>
</feature>
<sequence>AQCTSDRECKQALILSFISSHPAPSWTLVAWALYMTEADVGDGSSLRALDHLQQLFPTGRFRSKQIYKQEMKRGHIELDLDKLLLFGNAGSGKTCSLAALLGVDPPTIRRSTPVMKRPIEVMFVDVDGKKQWKKRILDQLRDVVAEVIKSRMPRQQSVVQSSGGPASPDQQSPHTTASQSAQPTPEKTNNSTSKNLKHKVKKVWARIRHGARERESSSTSEAAGKSTASSEEKPRTRERQVAEGRLDSLLLSSAVDEGFVHLINSAPTSLEPILQLKQFLMLDSGGQPELLEMMPVFLRCASKFVYVLKLHESLDERAMIRYFKDGKLVWEYPAYLTNEGTLRLCVRTMRSLNNKNPDIPPAKMMFLATHRDMVADEQLPGVLDTLHKRLREILLPQFREQLIYCDTKRDDFVFTLNAAKPEKEDRECAERIRECLSEVGEGGREVKVPLRWYALYLKLLEVANELGKKVLPRDMWQKVAESMEIDGESCGEALNFFDGLNMLFYFPDLLPQLVFMEPQMLLDKVSELVEETYNMRQGKKGQAVPGEKLRFRDHGEVTEKFLGKFESHYEPPLFTPKELVTLLKGLLVFAEMSEDVYFMPCLLQVVAWEVVEEHRVSGGKALALHFPDSGPLMGTFCSTIAFLLSNENSHPCSWKVAQKKEGAPKCLHRNVIKFTVSDYAGTVSFIDHFTHFELHIRTAKEHEAELWKLAHDAVFAGLKKAGKTIGYTNNTPVPAIVCPAHPHPAKPHPASVKKGVWTCSIDSEKFGDIDEDSIPWLTLCTSTSAESATSALSSSSSAVPPTSQPPLSVSTAPTSSATATTTTNTPVSACSTVSSTTASVPSLSLSSPPASSTTTNTPISQSVSTSSTTASVSTVPHPVSSSPVIECSSTSSTTATAAIPVSSAAGTTPVHPLRALIGTYHCAYSCSVSHTLSFPFILCSFPHLPASPLCLHSSCLLYHCHHYYQHSCVRVFHSLLRYCLCSLSLPVLSSCLLYQHSCNS</sequence>
<dbReference type="AlphaFoldDB" id="A0AA35S3M9"/>
<dbReference type="EMBL" id="CASHTH010001929">
    <property type="protein sequence ID" value="CAI8022023.1"/>
    <property type="molecule type" value="Genomic_DNA"/>
</dbReference>
<keyword evidence="3" id="KW-1185">Reference proteome</keyword>
<protein>
    <submittedName>
        <fullName evidence="2">Uncharacterized protein</fullName>
    </submittedName>
</protein>
<feature type="non-terminal residue" evidence="2">
    <location>
        <position position="1000"/>
    </location>
</feature>
<comment type="caution">
    <text evidence="2">The sequence shown here is derived from an EMBL/GenBank/DDBJ whole genome shotgun (WGS) entry which is preliminary data.</text>
</comment>
<feature type="compositionally biased region" description="Basic and acidic residues" evidence="1">
    <location>
        <begin position="230"/>
        <end position="241"/>
    </location>
</feature>
<dbReference type="SUPFAM" id="SSF52540">
    <property type="entry name" value="P-loop containing nucleoside triphosphate hydrolases"/>
    <property type="match status" value="1"/>
</dbReference>
<feature type="region of interest" description="Disordered" evidence="1">
    <location>
        <begin position="792"/>
        <end position="884"/>
    </location>
</feature>
<organism evidence="2 3">
    <name type="scientific">Geodia barretti</name>
    <name type="common">Barrett's horny sponge</name>
    <dbReference type="NCBI Taxonomy" id="519541"/>
    <lineage>
        <taxon>Eukaryota</taxon>
        <taxon>Metazoa</taxon>
        <taxon>Porifera</taxon>
        <taxon>Demospongiae</taxon>
        <taxon>Heteroscleromorpha</taxon>
        <taxon>Tetractinellida</taxon>
        <taxon>Astrophorina</taxon>
        <taxon>Geodiidae</taxon>
        <taxon>Geodia</taxon>
    </lineage>
</organism>